<dbReference type="GeneID" id="38114265"/>
<dbReference type="RefSeq" id="XP_026604907.1">
    <property type="nucleotide sequence ID" value="XM_026745911.1"/>
</dbReference>
<evidence type="ECO:0000256" key="2">
    <source>
        <dbReference type="ARBA" id="ARBA00022512"/>
    </source>
</evidence>
<dbReference type="PANTHER" id="PTHR38123">
    <property type="entry name" value="CELL WALL SERINE-THREONINE-RICH GALACTOMANNOPROTEIN MP1 (AFU_ORTHOLOGUE AFUA_4G03240)"/>
    <property type="match status" value="1"/>
</dbReference>
<dbReference type="PANTHER" id="PTHR38123:SF4">
    <property type="entry name" value="CELL WALL GALACTOMANNOPROTEIN, PUTATIVE (AFU_ORTHOLOGUE AFUA_4G00870)-RELATED"/>
    <property type="match status" value="1"/>
</dbReference>
<feature type="chain" id="PRO_5017765253" description="Cell wall mannoprotein 1" evidence="9">
    <location>
        <begin position="18"/>
        <end position="194"/>
    </location>
</feature>
<dbReference type="FunFam" id="1.20.1280.140:FF:000001">
    <property type="entry name" value="Cell wall serine-threonine-rich galactomannoprotein Mp1"/>
    <property type="match status" value="1"/>
</dbReference>
<evidence type="ECO:0000256" key="4">
    <source>
        <dbReference type="ARBA" id="ARBA00022729"/>
    </source>
</evidence>
<evidence type="ECO:0000256" key="3">
    <source>
        <dbReference type="ARBA" id="ARBA00022525"/>
    </source>
</evidence>
<keyword evidence="5" id="KW-0446">Lipid-binding</keyword>
<dbReference type="AlphaFoldDB" id="A0A3D8SB30"/>
<dbReference type="GO" id="GO:0008289">
    <property type="term" value="F:lipid binding"/>
    <property type="evidence" value="ECO:0007669"/>
    <property type="project" value="UniProtKB-KW"/>
</dbReference>
<comment type="function">
    <text evidence="6">Constitutive protein of the cell wall. Antigen target of host humoral immune response.</text>
</comment>
<dbReference type="Pfam" id="PF12296">
    <property type="entry name" value="HsbA"/>
    <property type="match status" value="1"/>
</dbReference>
<protein>
    <recommendedName>
        <fullName evidence="8">Cell wall mannoprotein 1</fullName>
    </recommendedName>
</protein>
<proteinExistence type="inferred from homology"/>
<dbReference type="OrthoDB" id="3485059at2759"/>
<sequence>MRFHIPLILALTALATASPVPVQAPAPDAHPLSKRDGAAVISAVNTITESMITLNDTVTSYKGGILGTVTALKIEFQAIALSNDLRDAVSTTKASANFTEEESLNVSAAFLDLQPNIDSTLDNIVRKKPQFDTGLLGIGSLGFLVKANLVTEKDLAAKLGDEVVKRLTATYAGIAPIINAQIQAKFEEAIAAFE</sequence>
<dbReference type="Proteomes" id="UP000256690">
    <property type="component" value="Unassembled WGS sequence"/>
</dbReference>
<gene>
    <name evidence="10" type="ORF">DSM5745_03895</name>
</gene>
<evidence type="ECO:0000256" key="1">
    <source>
        <dbReference type="ARBA" id="ARBA00004191"/>
    </source>
</evidence>
<keyword evidence="2" id="KW-0134">Cell wall</keyword>
<dbReference type="InterPro" id="IPR021054">
    <property type="entry name" value="Cell_wall_mannoprotein_1"/>
</dbReference>
<dbReference type="Gene3D" id="1.20.1280.140">
    <property type="match status" value="1"/>
</dbReference>
<keyword evidence="3" id="KW-0964">Secreted</keyword>
<evidence type="ECO:0000256" key="8">
    <source>
        <dbReference type="ARBA" id="ARBA00071527"/>
    </source>
</evidence>
<evidence type="ECO:0000256" key="5">
    <source>
        <dbReference type="ARBA" id="ARBA00023121"/>
    </source>
</evidence>
<feature type="signal peptide" evidence="9">
    <location>
        <begin position="1"/>
        <end position="17"/>
    </location>
</feature>
<reference evidence="10 11" key="1">
    <citation type="journal article" date="2018" name="IMA Fungus">
        <title>IMA Genome-F 9: Draft genome sequence of Annulohypoxylon stygium, Aspergillus mulundensis, Berkeleyomyces basicola (syn. Thielaviopsis basicola), Ceratocystis smalleyi, two Cercospora beticola strains, Coleophoma cylindrospora, Fusarium fracticaudum, Phialophora cf. hyalina, and Morchella septimelata.</title>
        <authorList>
            <person name="Wingfield B.D."/>
            <person name="Bills G.F."/>
            <person name="Dong Y."/>
            <person name="Huang W."/>
            <person name="Nel W.J."/>
            <person name="Swalarsk-Parry B.S."/>
            <person name="Vaghefi N."/>
            <person name="Wilken P.M."/>
            <person name="An Z."/>
            <person name="de Beer Z.W."/>
            <person name="De Vos L."/>
            <person name="Chen L."/>
            <person name="Duong T.A."/>
            <person name="Gao Y."/>
            <person name="Hammerbacher A."/>
            <person name="Kikkert J.R."/>
            <person name="Li Y."/>
            <person name="Li H."/>
            <person name="Li K."/>
            <person name="Li Q."/>
            <person name="Liu X."/>
            <person name="Ma X."/>
            <person name="Naidoo K."/>
            <person name="Pethybridge S.J."/>
            <person name="Sun J."/>
            <person name="Steenkamp E.T."/>
            <person name="van der Nest M.A."/>
            <person name="van Wyk S."/>
            <person name="Wingfield M.J."/>
            <person name="Xiong C."/>
            <person name="Yue Q."/>
            <person name="Zhang X."/>
        </authorList>
    </citation>
    <scope>NUCLEOTIDE SEQUENCE [LARGE SCALE GENOMIC DNA]</scope>
    <source>
        <strain evidence="10 11">DSM 5745</strain>
    </source>
</reference>
<comment type="caution">
    <text evidence="10">The sequence shown here is derived from an EMBL/GenBank/DDBJ whole genome shotgun (WGS) entry which is preliminary data.</text>
</comment>
<organism evidence="10 11">
    <name type="scientific">Aspergillus mulundensis</name>
    <dbReference type="NCBI Taxonomy" id="1810919"/>
    <lineage>
        <taxon>Eukaryota</taxon>
        <taxon>Fungi</taxon>
        <taxon>Dikarya</taxon>
        <taxon>Ascomycota</taxon>
        <taxon>Pezizomycotina</taxon>
        <taxon>Eurotiomycetes</taxon>
        <taxon>Eurotiomycetidae</taxon>
        <taxon>Eurotiales</taxon>
        <taxon>Aspergillaceae</taxon>
        <taxon>Aspergillus</taxon>
        <taxon>Aspergillus subgen. Nidulantes</taxon>
    </lineage>
</organism>
<dbReference type="STRING" id="1810919.A0A3D8SB30"/>
<dbReference type="EMBL" id="PVWQ01000004">
    <property type="protein sequence ID" value="RDW83569.1"/>
    <property type="molecule type" value="Genomic_DNA"/>
</dbReference>
<evidence type="ECO:0000256" key="9">
    <source>
        <dbReference type="SAM" id="SignalP"/>
    </source>
</evidence>
<evidence type="ECO:0000313" key="10">
    <source>
        <dbReference type="EMBL" id="RDW83569.1"/>
    </source>
</evidence>
<evidence type="ECO:0000313" key="11">
    <source>
        <dbReference type="Proteomes" id="UP000256690"/>
    </source>
</evidence>
<keyword evidence="4 9" id="KW-0732">Signal</keyword>
<comment type="subcellular location">
    <subcellularLocation>
        <location evidence="1">Secreted</location>
        <location evidence="1">Cell wall</location>
    </subcellularLocation>
</comment>
<dbReference type="GO" id="GO:0005576">
    <property type="term" value="C:extracellular region"/>
    <property type="evidence" value="ECO:0007669"/>
    <property type="project" value="TreeGrafter"/>
</dbReference>
<evidence type="ECO:0000256" key="6">
    <source>
        <dbReference type="ARBA" id="ARBA00056563"/>
    </source>
</evidence>
<keyword evidence="11" id="KW-1185">Reference proteome</keyword>
<accession>A0A3D8SB30</accession>
<dbReference type="GO" id="GO:0009277">
    <property type="term" value="C:fungal-type cell wall"/>
    <property type="evidence" value="ECO:0007669"/>
    <property type="project" value="UniProtKB-ARBA"/>
</dbReference>
<comment type="similarity">
    <text evidence="7">Belongs to the cell wall mannoprotein 1 family.</text>
</comment>
<name>A0A3D8SB30_9EURO</name>
<evidence type="ECO:0000256" key="7">
    <source>
        <dbReference type="ARBA" id="ARBA00060953"/>
    </source>
</evidence>